<name>A0A4R6LRW9_9FIRM</name>
<evidence type="ECO:0000256" key="4">
    <source>
        <dbReference type="ARBA" id="ARBA00022840"/>
    </source>
</evidence>
<organism evidence="6 7">
    <name type="scientific">Halanaerobium saccharolyticum</name>
    <dbReference type="NCBI Taxonomy" id="43595"/>
    <lineage>
        <taxon>Bacteria</taxon>
        <taxon>Bacillati</taxon>
        <taxon>Bacillota</taxon>
        <taxon>Clostridia</taxon>
        <taxon>Halanaerobiales</taxon>
        <taxon>Halanaerobiaceae</taxon>
        <taxon>Halanaerobium</taxon>
    </lineage>
</organism>
<evidence type="ECO:0000259" key="5">
    <source>
        <dbReference type="PROSITE" id="PS50893"/>
    </source>
</evidence>
<keyword evidence="3" id="KW-0547">Nucleotide-binding</keyword>
<feature type="domain" description="ABC transporter" evidence="5">
    <location>
        <begin position="3"/>
        <end position="266"/>
    </location>
</feature>
<keyword evidence="1" id="KW-0813">Transport</keyword>
<dbReference type="OrthoDB" id="2111302at2"/>
<comment type="caution">
    <text evidence="6">The sequence shown here is derived from an EMBL/GenBank/DDBJ whole genome shotgun (WGS) entry which is preliminary data.</text>
</comment>
<dbReference type="InterPro" id="IPR027417">
    <property type="entry name" value="P-loop_NTPase"/>
</dbReference>
<proteinExistence type="predicted"/>
<accession>A0A4R6LRW9</accession>
<evidence type="ECO:0000256" key="2">
    <source>
        <dbReference type="ARBA" id="ARBA00022737"/>
    </source>
</evidence>
<dbReference type="EMBL" id="SNWX01000009">
    <property type="protein sequence ID" value="TDO91332.1"/>
    <property type="molecule type" value="Genomic_DNA"/>
</dbReference>
<reference evidence="6 7" key="1">
    <citation type="submission" date="2019-03" db="EMBL/GenBank/DDBJ databases">
        <title>Subsurface microbial communities from deep shales in Ohio and West Virginia, USA.</title>
        <authorList>
            <person name="Wrighton K."/>
        </authorList>
    </citation>
    <scope>NUCLEOTIDE SEQUENCE [LARGE SCALE GENOMIC DNA]</scope>
    <source>
        <strain evidence="6 7">MA284_T2</strain>
    </source>
</reference>
<dbReference type="InterPro" id="IPR003439">
    <property type="entry name" value="ABC_transporter-like_ATP-bd"/>
</dbReference>
<keyword evidence="2" id="KW-0677">Repeat</keyword>
<dbReference type="PROSITE" id="PS50893">
    <property type="entry name" value="ABC_TRANSPORTER_2"/>
    <property type="match status" value="1"/>
</dbReference>
<gene>
    <name evidence="6" type="ORF">DFR79_10980</name>
</gene>
<dbReference type="PANTHER" id="PTHR43790:SF9">
    <property type="entry name" value="GALACTOFURANOSE TRANSPORTER ATP-BINDING PROTEIN YTFR"/>
    <property type="match status" value="1"/>
</dbReference>
<dbReference type="RefSeq" id="WP_133514891.1">
    <property type="nucleotide sequence ID" value="NZ_SNWX01000009.1"/>
</dbReference>
<dbReference type="SUPFAM" id="SSF52540">
    <property type="entry name" value="P-loop containing nucleoside triphosphate hydrolases"/>
    <property type="match status" value="1"/>
</dbReference>
<evidence type="ECO:0000313" key="7">
    <source>
        <dbReference type="Proteomes" id="UP000295064"/>
    </source>
</evidence>
<evidence type="ECO:0000256" key="3">
    <source>
        <dbReference type="ARBA" id="ARBA00022741"/>
    </source>
</evidence>
<protein>
    <recommendedName>
        <fullName evidence="5">ABC transporter domain-containing protein</fullName>
    </recommendedName>
</protein>
<evidence type="ECO:0000313" key="6">
    <source>
        <dbReference type="EMBL" id="TDO91332.1"/>
    </source>
</evidence>
<dbReference type="InterPro" id="IPR050107">
    <property type="entry name" value="ABC_carbohydrate_import_ATPase"/>
</dbReference>
<evidence type="ECO:0000256" key="1">
    <source>
        <dbReference type="ARBA" id="ARBA00022448"/>
    </source>
</evidence>
<dbReference type="AlphaFoldDB" id="A0A4R6LRW9"/>
<sequence>MEQNILEIKNLKFEEQLKNKDFNLKVQKNSIHSILFKNDQLKKQLLNFLVGEKVEPEAELIYQGTVLKPSAIKNLYQDQIYLLNQYSAVNPDKDPLGIFKFNKKGEGENKSTVFPEMTIAENIFFGREPLKKILFFKLIDNQKMIEKTAELLELLEVELSPEQKMLKLSPLEKQLVELLKTLSCGAEIILIDQAVIELPAAKKQIFFDFMQKLKQKGITIIYFTKEIEEVFAVSDFVSVLKEGQNKGTRKVSEIEYNELALLLMGR</sequence>
<dbReference type="Proteomes" id="UP000295064">
    <property type="component" value="Unassembled WGS sequence"/>
</dbReference>
<dbReference type="GO" id="GO:0016887">
    <property type="term" value="F:ATP hydrolysis activity"/>
    <property type="evidence" value="ECO:0007669"/>
    <property type="project" value="InterPro"/>
</dbReference>
<dbReference type="PANTHER" id="PTHR43790">
    <property type="entry name" value="CARBOHYDRATE TRANSPORT ATP-BINDING PROTEIN MG119-RELATED"/>
    <property type="match status" value="1"/>
</dbReference>
<dbReference type="Gene3D" id="3.40.50.300">
    <property type="entry name" value="P-loop containing nucleotide triphosphate hydrolases"/>
    <property type="match status" value="1"/>
</dbReference>
<dbReference type="GO" id="GO:0005524">
    <property type="term" value="F:ATP binding"/>
    <property type="evidence" value="ECO:0007669"/>
    <property type="project" value="UniProtKB-KW"/>
</dbReference>
<keyword evidence="4" id="KW-0067">ATP-binding</keyword>